<proteinExistence type="inferred from homology"/>
<dbReference type="InterPro" id="IPR008927">
    <property type="entry name" value="6-PGluconate_DH-like_C_sf"/>
</dbReference>
<keyword evidence="10" id="KW-0413">Isomerase</keyword>
<dbReference type="FunFam" id="3.40.50.720:FF:000009">
    <property type="entry name" value="Fatty oxidation complex, alpha subunit"/>
    <property type="match status" value="1"/>
</dbReference>
<evidence type="ECO:0000256" key="7">
    <source>
        <dbReference type="ARBA" id="ARBA00023027"/>
    </source>
</evidence>
<name>A0A127M243_9GAMM</name>
<dbReference type="Pfam" id="PF02737">
    <property type="entry name" value="3HCDH_N"/>
    <property type="match status" value="1"/>
</dbReference>
<feature type="domain" description="3-hydroxyacyl-CoA dehydrogenase C-terminal" evidence="15">
    <location>
        <begin position="480"/>
        <end position="572"/>
    </location>
</feature>
<evidence type="ECO:0000256" key="14">
    <source>
        <dbReference type="RuleBase" id="RU003707"/>
    </source>
</evidence>
<gene>
    <name evidence="17" type="ORF">AZF00_02845</name>
</gene>
<reference evidence="17 18" key="1">
    <citation type="submission" date="2015-12" db="EMBL/GenBank/DDBJ databases">
        <authorList>
            <person name="Shamseldin A."/>
            <person name="Moawad H."/>
            <person name="Abd El-Rahim W.M."/>
            <person name="Sadowsky M.J."/>
        </authorList>
    </citation>
    <scope>NUCLEOTIDE SEQUENCE [LARGE SCALE GENOMIC DNA]</scope>
    <source>
        <strain evidence="17 18">SM2</strain>
    </source>
</reference>
<evidence type="ECO:0000259" key="16">
    <source>
        <dbReference type="Pfam" id="PF02737"/>
    </source>
</evidence>
<keyword evidence="5" id="KW-0442">Lipid degradation</keyword>
<dbReference type="InterPro" id="IPR001753">
    <property type="entry name" value="Enoyl-CoA_hydra/iso"/>
</dbReference>
<evidence type="ECO:0000256" key="2">
    <source>
        <dbReference type="ARBA" id="ARBA00005005"/>
    </source>
</evidence>
<dbReference type="GO" id="GO:0006635">
    <property type="term" value="P:fatty acid beta-oxidation"/>
    <property type="evidence" value="ECO:0007669"/>
    <property type="project" value="UniProtKB-UniPathway"/>
</dbReference>
<evidence type="ECO:0000313" key="18">
    <source>
        <dbReference type="Proteomes" id="UP000074119"/>
    </source>
</evidence>
<keyword evidence="6" id="KW-0560">Oxidoreductase</keyword>
<evidence type="ECO:0000256" key="5">
    <source>
        <dbReference type="ARBA" id="ARBA00022963"/>
    </source>
</evidence>
<dbReference type="PROSITE" id="PS00166">
    <property type="entry name" value="ENOYL_COA_HYDRATASE"/>
    <property type="match status" value="1"/>
</dbReference>
<evidence type="ECO:0000256" key="8">
    <source>
        <dbReference type="ARBA" id="ARBA00023098"/>
    </source>
</evidence>
<evidence type="ECO:0000256" key="3">
    <source>
        <dbReference type="ARBA" id="ARBA00008750"/>
    </source>
</evidence>
<dbReference type="UniPathway" id="UPA00659"/>
<dbReference type="CDD" id="cd06558">
    <property type="entry name" value="crotonase-like"/>
    <property type="match status" value="1"/>
</dbReference>
<dbReference type="GO" id="GO:0070403">
    <property type="term" value="F:NAD+ binding"/>
    <property type="evidence" value="ECO:0007669"/>
    <property type="project" value="InterPro"/>
</dbReference>
<dbReference type="Gene3D" id="1.10.1040.50">
    <property type="match status" value="1"/>
</dbReference>
<feature type="domain" description="3-hydroxyacyl-CoA dehydrogenase NAD binding" evidence="16">
    <location>
        <begin position="299"/>
        <end position="476"/>
    </location>
</feature>
<dbReference type="KEGG" id="zal:AZF00_02845"/>
<sequence>MSTNATNTLTAAICYERRGKIGLISINNPPINAISAAVREGLISALTRAKADKVSSVLIYCMGKTFIAGADITEFGKPQTGPTLPEVISAIEEFPVPVIAALHGNALGGGLEIAMAAHYRCAAQNTKLGLPEVTLGLVPGSGGTQRLPRLIGVEKALAMISSGKAISADEALQCGLIDQIIAASLPESGIAYAKELIDNGAKVRPTSALIASPVDEHFFENKKNSLKPTGILAPAYILELIELATKTDIHEGQRVERERFLECRSSAGSAALRHIFLAERACTKLPDIAPSVTPRPINKVAVIGAGTMGGGIAMCFASAGFPVTLIETAQENLNRGLDQIEANYNQSVKRGRLSQDQLAKAISNIKPSLQYADIADADLVIEATFENMDVKKAVFSKLVEVCKPNCILATNTSYLDVNTIADVTGRPQDVIGAHFFSPANIMKLLEVVRTQKTAPEVVMSVMVIAKRIGKVAVAVGVCHGFVGNRMFKAYARQAQLLLLEGCTPAQVDTVIQTWGMAMGPLAVGDLAGIDISYRSRRDQGICSGSIAEFALPDLLVEMGRLGQKSGSGYYNYEPETRARKNDQSVHDLIQSIANQWCITRREISNDEIIDRLSLALINEGAHILDEGIAARPSDIDVVYVNGYGFPRWRGGPMYLADKIGLDKVVRKLEILREQTGDTCWEPAKLLHKLAATSQTLSSLNN</sequence>
<dbReference type="PANTHER" id="PTHR23309:SF51">
    <property type="entry name" value="3-HYDROXYACYL-COA DEHYDROGENASE-RELATED"/>
    <property type="match status" value="1"/>
</dbReference>
<dbReference type="GO" id="GO:0016853">
    <property type="term" value="F:isomerase activity"/>
    <property type="evidence" value="ECO:0007669"/>
    <property type="project" value="UniProtKB-KW"/>
</dbReference>
<keyword evidence="12" id="KW-0511">Multifunctional enzyme</keyword>
<keyword evidence="7" id="KW-0520">NAD</keyword>
<dbReference type="RefSeq" id="WP_008248066.1">
    <property type="nucleotide sequence ID" value="NZ_CP014544.1"/>
</dbReference>
<evidence type="ECO:0000313" key="17">
    <source>
        <dbReference type="EMBL" id="AMO67302.1"/>
    </source>
</evidence>
<comment type="pathway">
    <text evidence="2">Lipid metabolism; fatty acid beta-oxidation.</text>
</comment>
<dbReference type="InterPro" id="IPR029045">
    <property type="entry name" value="ClpP/crotonase-like_dom_sf"/>
</dbReference>
<keyword evidence="8" id="KW-0443">Lipid metabolism</keyword>
<evidence type="ECO:0000259" key="15">
    <source>
        <dbReference type="Pfam" id="PF00725"/>
    </source>
</evidence>
<comment type="catalytic activity">
    <reaction evidence="13">
        <text>a (3S)-3-hydroxyacyl-CoA + NAD(+) = a 3-oxoacyl-CoA + NADH + H(+)</text>
        <dbReference type="Rhea" id="RHEA:22432"/>
        <dbReference type="ChEBI" id="CHEBI:15378"/>
        <dbReference type="ChEBI" id="CHEBI:57318"/>
        <dbReference type="ChEBI" id="CHEBI:57540"/>
        <dbReference type="ChEBI" id="CHEBI:57945"/>
        <dbReference type="ChEBI" id="CHEBI:90726"/>
        <dbReference type="EC" id="1.1.1.35"/>
    </reaction>
</comment>
<accession>A0A127M243</accession>
<dbReference type="GO" id="GO:0004300">
    <property type="term" value="F:enoyl-CoA hydratase activity"/>
    <property type="evidence" value="ECO:0007669"/>
    <property type="project" value="UniProtKB-ARBA"/>
</dbReference>
<dbReference type="InterPro" id="IPR018376">
    <property type="entry name" value="Enoyl-CoA_hyd/isom_CS"/>
</dbReference>
<dbReference type="Gene3D" id="3.40.50.720">
    <property type="entry name" value="NAD(P)-binding Rossmann-like Domain"/>
    <property type="match status" value="1"/>
</dbReference>
<evidence type="ECO:0000256" key="1">
    <source>
        <dbReference type="ARBA" id="ARBA00004275"/>
    </source>
</evidence>
<comment type="similarity">
    <text evidence="14">Belongs to the enoyl-CoA hydratase/isomerase family.</text>
</comment>
<dbReference type="InterPro" id="IPR036291">
    <property type="entry name" value="NAD(P)-bd_dom_sf"/>
</dbReference>
<dbReference type="PANTHER" id="PTHR23309">
    <property type="entry name" value="3-HYDROXYACYL-COA DEHYROGENASE"/>
    <property type="match status" value="1"/>
</dbReference>
<evidence type="ECO:0000256" key="6">
    <source>
        <dbReference type="ARBA" id="ARBA00023002"/>
    </source>
</evidence>
<dbReference type="SUPFAM" id="SSF48179">
    <property type="entry name" value="6-phosphogluconate dehydrogenase C-terminal domain-like"/>
    <property type="match status" value="2"/>
</dbReference>
<dbReference type="InterPro" id="IPR006176">
    <property type="entry name" value="3-OHacyl-CoA_DH_NAD-bd"/>
</dbReference>
<dbReference type="AlphaFoldDB" id="A0A127M243"/>
<dbReference type="SUPFAM" id="SSF51735">
    <property type="entry name" value="NAD(P)-binding Rossmann-fold domains"/>
    <property type="match status" value="1"/>
</dbReference>
<dbReference type="InterPro" id="IPR006108">
    <property type="entry name" value="3HC_DH_C"/>
</dbReference>
<dbReference type="EMBL" id="CP014544">
    <property type="protein sequence ID" value="AMO67302.1"/>
    <property type="molecule type" value="Genomic_DNA"/>
</dbReference>
<evidence type="ECO:0000256" key="13">
    <source>
        <dbReference type="ARBA" id="ARBA00049556"/>
    </source>
</evidence>
<keyword evidence="9" id="KW-0576">Peroxisome</keyword>
<keyword evidence="4" id="KW-0276">Fatty acid metabolism</keyword>
<dbReference type="Proteomes" id="UP000074119">
    <property type="component" value="Chromosome"/>
</dbReference>
<organism evidence="17 18">
    <name type="scientific">Zhongshania aliphaticivorans</name>
    <dbReference type="NCBI Taxonomy" id="1470434"/>
    <lineage>
        <taxon>Bacteria</taxon>
        <taxon>Pseudomonadati</taxon>
        <taxon>Pseudomonadota</taxon>
        <taxon>Gammaproteobacteria</taxon>
        <taxon>Cellvibrionales</taxon>
        <taxon>Spongiibacteraceae</taxon>
        <taxon>Zhongshania</taxon>
    </lineage>
</organism>
<keyword evidence="11" id="KW-0456">Lyase</keyword>
<evidence type="ECO:0000256" key="11">
    <source>
        <dbReference type="ARBA" id="ARBA00023239"/>
    </source>
</evidence>
<evidence type="ECO:0000256" key="9">
    <source>
        <dbReference type="ARBA" id="ARBA00023140"/>
    </source>
</evidence>
<comment type="similarity">
    <text evidence="3">In the N-terminal section; belongs to the enoyl-CoA hydratase/isomerase family.</text>
</comment>
<feature type="domain" description="3-hydroxyacyl-CoA dehydrogenase C-terminal" evidence="15">
    <location>
        <begin position="608"/>
        <end position="692"/>
    </location>
</feature>
<dbReference type="STRING" id="1470434.AZF00_02845"/>
<dbReference type="Pfam" id="PF00725">
    <property type="entry name" value="3HCDH"/>
    <property type="match status" value="2"/>
</dbReference>
<dbReference type="GO" id="GO:0003857">
    <property type="term" value="F:(3S)-3-hydroxyacyl-CoA dehydrogenase (NAD+) activity"/>
    <property type="evidence" value="ECO:0007669"/>
    <property type="project" value="UniProtKB-EC"/>
</dbReference>
<dbReference type="SUPFAM" id="SSF52096">
    <property type="entry name" value="ClpP/crotonase"/>
    <property type="match status" value="1"/>
</dbReference>
<evidence type="ECO:0000256" key="12">
    <source>
        <dbReference type="ARBA" id="ARBA00023268"/>
    </source>
</evidence>
<dbReference type="Pfam" id="PF00378">
    <property type="entry name" value="ECH_1"/>
    <property type="match status" value="1"/>
</dbReference>
<evidence type="ECO:0000256" key="4">
    <source>
        <dbReference type="ARBA" id="ARBA00022832"/>
    </source>
</evidence>
<comment type="subcellular location">
    <subcellularLocation>
        <location evidence="1">Peroxisome</location>
    </subcellularLocation>
</comment>
<dbReference type="FunFam" id="1.10.1040.50:FF:000006">
    <property type="entry name" value="Peroxisomal bifunctional enzyme"/>
    <property type="match status" value="1"/>
</dbReference>
<protein>
    <submittedName>
        <fullName evidence="17">3-hydroxyacyl-CoA dehydrogenase</fullName>
    </submittedName>
</protein>
<dbReference type="Gene3D" id="3.90.226.10">
    <property type="entry name" value="2-enoyl-CoA Hydratase, Chain A, domain 1"/>
    <property type="match status" value="1"/>
</dbReference>
<evidence type="ECO:0000256" key="10">
    <source>
        <dbReference type="ARBA" id="ARBA00023235"/>
    </source>
</evidence>